<evidence type="ECO:0000313" key="4">
    <source>
        <dbReference type="Proteomes" id="UP000241848"/>
    </source>
</evidence>
<evidence type="ECO:0000256" key="1">
    <source>
        <dbReference type="ARBA" id="ARBA00004651"/>
    </source>
</evidence>
<comment type="caution">
    <text evidence="3">The sequence shown here is derived from an EMBL/GenBank/DDBJ whole genome shotgun (WGS) entry which is preliminary data.</text>
</comment>
<dbReference type="EMBL" id="PXYV01000077">
    <property type="protein sequence ID" value="PSR20202.1"/>
    <property type="molecule type" value="Genomic_DNA"/>
</dbReference>
<evidence type="ECO:0000256" key="2">
    <source>
        <dbReference type="SAM" id="Phobius"/>
    </source>
</evidence>
<dbReference type="InterPro" id="IPR036259">
    <property type="entry name" value="MFS_trans_sf"/>
</dbReference>
<feature type="transmembrane region" description="Helical" evidence="2">
    <location>
        <begin position="354"/>
        <end position="376"/>
    </location>
</feature>
<dbReference type="Proteomes" id="UP000241848">
    <property type="component" value="Unassembled WGS sequence"/>
</dbReference>
<keyword evidence="2" id="KW-1133">Transmembrane helix</keyword>
<organism evidence="3 4">
    <name type="scientific">Sulfobacillus acidophilus</name>
    <dbReference type="NCBI Taxonomy" id="53633"/>
    <lineage>
        <taxon>Bacteria</taxon>
        <taxon>Bacillati</taxon>
        <taxon>Bacillota</taxon>
        <taxon>Clostridia</taxon>
        <taxon>Eubacteriales</taxon>
        <taxon>Clostridiales Family XVII. Incertae Sedis</taxon>
        <taxon>Sulfobacillus</taxon>
    </lineage>
</organism>
<dbReference type="InterPro" id="IPR011701">
    <property type="entry name" value="MFS"/>
</dbReference>
<evidence type="ECO:0000313" key="3">
    <source>
        <dbReference type="EMBL" id="PSR20202.1"/>
    </source>
</evidence>
<dbReference type="Gene3D" id="1.20.1250.20">
    <property type="entry name" value="MFS general substrate transporter like domains"/>
    <property type="match status" value="1"/>
</dbReference>
<feature type="transmembrane region" description="Helical" evidence="2">
    <location>
        <begin position="174"/>
        <end position="193"/>
    </location>
</feature>
<reference evidence="3 4" key="1">
    <citation type="journal article" date="2014" name="BMC Genomics">
        <title>Comparison of environmental and isolate Sulfobacillus genomes reveals diverse carbon, sulfur, nitrogen, and hydrogen metabolisms.</title>
        <authorList>
            <person name="Justice N.B."/>
            <person name="Norman A."/>
            <person name="Brown C.T."/>
            <person name="Singh A."/>
            <person name="Thomas B.C."/>
            <person name="Banfield J.F."/>
        </authorList>
    </citation>
    <scope>NUCLEOTIDE SEQUENCE [LARGE SCALE GENOMIC DNA]</scope>
    <source>
        <strain evidence="3">AMDSBA3</strain>
    </source>
</reference>
<evidence type="ECO:0008006" key="5">
    <source>
        <dbReference type="Google" id="ProtNLM"/>
    </source>
</evidence>
<dbReference type="GO" id="GO:0022857">
    <property type="term" value="F:transmembrane transporter activity"/>
    <property type="evidence" value="ECO:0007669"/>
    <property type="project" value="InterPro"/>
</dbReference>
<protein>
    <recommendedName>
        <fullName evidence="5">MFS transporter</fullName>
    </recommendedName>
</protein>
<gene>
    <name evidence="3" type="ORF">C7B45_15955</name>
</gene>
<proteinExistence type="predicted"/>
<feature type="transmembrane region" description="Helical" evidence="2">
    <location>
        <begin position="142"/>
        <end position="162"/>
    </location>
</feature>
<dbReference type="PANTHER" id="PTHR23518">
    <property type="entry name" value="C-METHYLTRANSFERASE"/>
    <property type="match status" value="1"/>
</dbReference>
<sequence length="414" mass="44934">MPSFKVWKTHAFHSWSNATIFLVTEPSWSLTAAWMSSYLTVYLVALHAPVTAIGLAIGIAGLLQAALLPAVGWVSRTIGRKSVIQIGDVLGWVVAIGLWIADVSVVWVLIALVLNQLSNVVTPAWNGLFSEDITVQQRSHGYLVLQILTILGGLVVPMAAIWEREMGVARSGRLVLIIALPMLAASIAVRQWLLHESSGEKAERSARQSGTWQKTWPRIRPALRGQGIPLAMLRVLAQFSFSLFITFAPLTFVNRLGLNMHADQLAFLPLAASIFGLGLWIGHRRFATLSPYTSLGLSIAALLLGFALLGSGAAGGFVTVLLAWGLVMSGQSVFWSSQTTYWLSWVPDFARVDIQGYVGAVGALLVSIGDPLLAAWVVRHPFLFYWGNFGLIVVLGLLWFSIGHLTASRSDSSP</sequence>
<accession>A0A2T2WD77</accession>
<feature type="transmembrane region" description="Helical" evidence="2">
    <location>
        <begin position="231"/>
        <end position="253"/>
    </location>
</feature>
<feature type="transmembrane region" description="Helical" evidence="2">
    <location>
        <begin position="89"/>
        <end position="114"/>
    </location>
</feature>
<dbReference type="SUPFAM" id="SSF103473">
    <property type="entry name" value="MFS general substrate transporter"/>
    <property type="match status" value="1"/>
</dbReference>
<comment type="subcellular location">
    <subcellularLocation>
        <location evidence="1">Cell membrane</location>
        <topology evidence="1">Multi-pass membrane protein</topology>
    </subcellularLocation>
</comment>
<keyword evidence="2" id="KW-0472">Membrane</keyword>
<feature type="transmembrane region" description="Helical" evidence="2">
    <location>
        <begin position="265"/>
        <end position="283"/>
    </location>
</feature>
<keyword evidence="2" id="KW-0812">Transmembrane</keyword>
<dbReference type="GO" id="GO:0005886">
    <property type="term" value="C:plasma membrane"/>
    <property type="evidence" value="ECO:0007669"/>
    <property type="project" value="UniProtKB-SubCell"/>
</dbReference>
<dbReference type="AlphaFoldDB" id="A0A2T2WD77"/>
<dbReference type="Pfam" id="PF07690">
    <property type="entry name" value="MFS_1"/>
    <property type="match status" value="1"/>
</dbReference>
<name>A0A2T2WD77_9FIRM</name>
<feature type="transmembrane region" description="Helical" evidence="2">
    <location>
        <begin position="316"/>
        <end position="334"/>
    </location>
</feature>
<feature type="transmembrane region" description="Helical" evidence="2">
    <location>
        <begin position="39"/>
        <end position="68"/>
    </location>
</feature>
<dbReference type="PANTHER" id="PTHR23518:SF2">
    <property type="entry name" value="MAJOR FACILITATOR SUPERFAMILY TRANSPORTER"/>
    <property type="match status" value="1"/>
</dbReference>
<feature type="transmembrane region" description="Helical" evidence="2">
    <location>
        <begin position="383"/>
        <end position="402"/>
    </location>
</feature>
<feature type="transmembrane region" description="Helical" evidence="2">
    <location>
        <begin position="289"/>
        <end position="309"/>
    </location>
</feature>